<name>A0ABP8MM89_9BACT</name>
<dbReference type="SUPFAM" id="SSF53335">
    <property type="entry name" value="S-adenosyl-L-methionine-dependent methyltransferases"/>
    <property type="match status" value="1"/>
</dbReference>
<dbReference type="InterPro" id="IPR013216">
    <property type="entry name" value="Methyltransf_11"/>
</dbReference>
<feature type="domain" description="Methyltransferase type 11" evidence="1">
    <location>
        <begin position="97"/>
        <end position="197"/>
    </location>
</feature>
<dbReference type="Pfam" id="PF08241">
    <property type="entry name" value="Methyltransf_11"/>
    <property type="match status" value="1"/>
</dbReference>
<protein>
    <recommendedName>
        <fullName evidence="1">Methyltransferase type 11 domain-containing protein</fullName>
    </recommendedName>
</protein>
<dbReference type="EMBL" id="BAABGA010000029">
    <property type="protein sequence ID" value="GAA4451886.1"/>
    <property type="molecule type" value="Genomic_DNA"/>
</dbReference>
<dbReference type="Gene3D" id="3.40.50.150">
    <property type="entry name" value="Vaccinia Virus protein VP39"/>
    <property type="match status" value="1"/>
</dbReference>
<accession>A0ABP8MM89</accession>
<evidence type="ECO:0000259" key="1">
    <source>
        <dbReference type="Pfam" id="PF08241"/>
    </source>
</evidence>
<reference evidence="3" key="1">
    <citation type="journal article" date="2019" name="Int. J. Syst. Evol. Microbiol.">
        <title>The Global Catalogue of Microorganisms (GCM) 10K type strain sequencing project: providing services to taxonomists for standard genome sequencing and annotation.</title>
        <authorList>
            <consortium name="The Broad Institute Genomics Platform"/>
            <consortium name="The Broad Institute Genome Sequencing Center for Infectious Disease"/>
            <person name="Wu L."/>
            <person name="Ma J."/>
        </authorList>
    </citation>
    <scope>NUCLEOTIDE SEQUENCE [LARGE SCALE GENOMIC DNA]</scope>
    <source>
        <strain evidence="3">JCM 17759</strain>
    </source>
</reference>
<comment type="caution">
    <text evidence="2">The sequence shown here is derived from an EMBL/GenBank/DDBJ whole genome shotgun (WGS) entry which is preliminary data.</text>
</comment>
<gene>
    <name evidence="2" type="ORF">GCM10023156_20360</name>
</gene>
<dbReference type="RefSeq" id="WP_345321683.1">
    <property type="nucleotide sequence ID" value="NZ_BAABGA010000029.1"/>
</dbReference>
<evidence type="ECO:0000313" key="2">
    <source>
        <dbReference type="EMBL" id="GAA4451886.1"/>
    </source>
</evidence>
<evidence type="ECO:0000313" key="3">
    <source>
        <dbReference type="Proteomes" id="UP001500840"/>
    </source>
</evidence>
<dbReference type="CDD" id="cd02440">
    <property type="entry name" value="AdoMet_MTases"/>
    <property type="match status" value="1"/>
</dbReference>
<proteinExistence type="predicted"/>
<organism evidence="2 3">
    <name type="scientific">Novipirellula rosea</name>
    <dbReference type="NCBI Taxonomy" id="1031540"/>
    <lineage>
        <taxon>Bacteria</taxon>
        <taxon>Pseudomonadati</taxon>
        <taxon>Planctomycetota</taxon>
        <taxon>Planctomycetia</taxon>
        <taxon>Pirellulales</taxon>
        <taxon>Pirellulaceae</taxon>
        <taxon>Novipirellula</taxon>
    </lineage>
</organism>
<sequence length="336" mass="37473">METENIHSNILSEQQTIEELIRDYQTTQSAIRWPIEAELEAAVKVSYRNQLATQLVHESAEVISRRYVYMTDAAMNELVDLVERKLLKQPLHGYGIELGSGCALLAAVAAKRENVKAVLGLEVCENFDVLIEIVAASVLGDDAAKVIPVIGSFDDLKIPDNSLDFAVEHDSLHHSDDLPRSMTECARVLKPGGVLICFDRCHPNSVTDDDVNALLDHVYSASFLKANGYPTDVVLTRRDNGEHEYRLFEWQAAAKAAALDFTHHCEFHKRITFKKAAKGLLSLLPKPIGEKLGAKRNTDFRTTRQWGSQRLSALRSNHASILAPKQTTVMIFTKPK</sequence>
<dbReference type="Proteomes" id="UP001500840">
    <property type="component" value="Unassembled WGS sequence"/>
</dbReference>
<dbReference type="InterPro" id="IPR029063">
    <property type="entry name" value="SAM-dependent_MTases_sf"/>
</dbReference>
<keyword evidence="3" id="KW-1185">Reference proteome</keyword>